<sequence>MKIADYLKKYLKRYYSKTGIVLISLWLLLSGLVFLETASYRGGGFISLGMYFGMAIFIGFFGYYLALPYMWLGWTKYNIYEWSTPVINTDDPRNVYIFFSCRYFKHNYFVFYWLCYINLTQTNKTIINYSFNHNTYSKYNALF</sequence>
<feature type="transmembrane region" description="Helical" evidence="1">
    <location>
        <begin position="20"/>
        <end position="39"/>
    </location>
</feature>
<keyword evidence="1" id="KW-0472">Membrane</keyword>
<name>A0A2H0C180_9BACT</name>
<evidence type="ECO:0000313" key="3">
    <source>
        <dbReference type="Proteomes" id="UP000231021"/>
    </source>
</evidence>
<comment type="caution">
    <text evidence="2">The sequence shown here is derived from an EMBL/GenBank/DDBJ whole genome shotgun (WGS) entry which is preliminary data.</text>
</comment>
<organism evidence="2 3">
    <name type="scientific">Candidatus Roizmanbacteria bacterium CG22_combo_CG10-13_8_21_14_all_35_9</name>
    <dbReference type="NCBI Taxonomy" id="1974861"/>
    <lineage>
        <taxon>Bacteria</taxon>
        <taxon>Candidatus Roizmaniibacteriota</taxon>
    </lineage>
</organism>
<feature type="transmembrane region" description="Helical" evidence="1">
    <location>
        <begin position="45"/>
        <end position="66"/>
    </location>
</feature>
<evidence type="ECO:0000256" key="1">
    <source>
        <dbReference type="SAM" id="Phobius"/>
    </source>
</evidence>
<reference evidence="2 3" key="1">
    <citation type="submission" date="2017-09" db="EMBL/GenBank/DDBJ databases">
        <title>Depth-based differentiation of microbial function through sediment-hosted aquifers and enrichment of novel symbionts in the deep terrestrial subsurface.</title>
        <authorList>
            <person name="Probst A.J."/>
            <person name="Ladd B."/>
            <person name="Jarett J.K."/>
            <person name="Geller-Mcgrath D.E."/>
            <person name="Sieber C.M."/>
            <person name="Emerson J.B."/>
            <person name="Anantharaman K."/>
            <person name="Thomas B.C."/>
            <person name="Malmstrom R."/>
            <person name="Stieglmeier M."/>
            <person name="Klingl A."/>
            <person name="Woyke T."/>
            <person name="Ryan C.M."/>
            <person name="Banfield J.F."/>
        </authorList>
    </citation>
    <scope>NUCLEOTIDE SEQUENCE [LARGE SCALE GENOMIC DNA]</scope>
    <source>
        <strain evidence="2">CG22_combo_CG10-13_8_21_14_all_35_9</strain>
    </source>
</reference>
<accession>A0A2H0C180</accession>
<dbReference type="EMBL" id="PCTB01000022">
    <property type="protein sequence ID" value="PIP63018.1"/>
    <property type="molecule type" value="Genomic_DNA"/>
</dbReference>
<dbReference type="Proteomes" id="UP000231021">
    <property type="component" value="Unassembled WGS sequence"/>
</dbReference>
<keyword evidence="1" id="KW-0812">Transmembrane</keyword>
<proteinExistence type="predicted"/>
<keyword evidence="1" id="KW-1133">Transmembrane helix</keyword>
<protein>
    <submittedName>
        <fullName evidence="2">Uncharacterized protein</fullName>
    </submittedName>
</protein>
<dbReference type="AlphaFoldDB" id="A0A2H0C180"/>
<gene>
    <name evidence="2" type="ORF">COW98_00915</name>
</gene>
<evidence type="ECO:0000313" key="2">
    <source>
        <dbReference type="EMBL" id="PIP63018.1"/>
    </source>
</evidence>